<protein>
    <submittedName>
        <fullName evidence="1">RCG53537</fullName>
    </submittedName>
</protein>
<evidence type="ECO:0000313" key="2">
    <source>
        <dbReference type="Proteomes" id="UP000234681"/>
    </source>
</evidence>
<dbReference type="Proteomes" id="UP000234681">
    <property type="component" value="Chromosome 1"/>
</dbReference>
<gene>
    <name evidence="1" type="ORF">rCG_53537</name>
</gene>
<dbReference type="AlphaFoldDB" id="A6J8N9"/>
<reference evidence="1 2" key="1">
    <citation type="submission" date="2005-09" db="EMBL/GenBank/DDBJ databases">
        <authorList>
            <person name="Mural R.J."/>
            <person name="Li P.W."/>
            <person name="Adams M.D."/>
            <person name="Amanatides P.G."/>
            <person name="Baden-Tillson H."/>
            <person name="Barnstead M."/>
            <person name="Chin S.H."/>
            <person name="Dew I."/>
            <person name="Evans C.A."/>
            <person name="Ferriera S."/>
            <person name="Flanigan M."/>
            <person name="Fosler C."/>
            <person name="Glodek A."/>
            <person name="Gu Z."/>
            <person name="Holt R.A."/>
            <person name="Jennings D."/>
            <person name="Kraft C.L."/>
            <person name="Lu F."/>
            <person name="Nguyen T."/>
            <person name="Nusskern D.R."/>
            <person name="Pfannkoch C.M."/>
            <person name="Sitter C."/>
            <person name="Sutton G.G."/>
            <person name="Venter J.C."/>
            <person name="Wang Z."/>
            <person name="Woodage T."/>
            <person name="Zheng X.H."/>
            <person name="Zhong F."/>
        </authorList>
    </citation>
    <scope>NUCLEOTIDE SEQUENCE [LARGE SCALE GENOMIC DNA]</scope>
    <source>
        <strain>BN</strain>
        <strain evidence="2">Sprague-Dawley</strain>
    </source>
</reference>
<proteinExistence type="predicted"/>
<name>A6J8N9_RAT</name>
<dbReference type="EMBL" id="CH473979">
    <property type="protein sequence ID" value="EDM08195.1"/>
    <property type="molecule type" value="Genomic_DNA"/>
</dbReference>
<sequence length="74" mass="8505">MWPPWPGGWQLPRPSGWRPPTACAWRAETSARLRSAWILWLVVACCRTYEGCRASSPSRTRDREPRLLLCVPPT</sequence>
<accession>A6J8N9</accession>
<organism evidence="1 2">
    <name type="scientific">Rattus norvegicus</name>
    <name type="common">Rat</name>
    <dbReference type="NCBI Taxonomy" id="10116"/>
    <lineage>
        <taxon>Eukaryota</taxon>
        <taxon>Metazoa</taxon>
        <taxon>Chordata</taxon>
        <taxon>Craniata</taxon>
        <taxon>Vertebrata</taxon>
        <taxon>Euteleostomi</taxon>
        <taxon>Mammalia</taxon>
        <taxon>Eutheria</taxon>
        <taxon>Euarchontoglires</taxon>
        <taxon>Glires</taxon>
        <taxon>Rodentia</taxon>
        <taxon>Myomorpha</taxon>
        <taxon>Muroidea</taxon>
        <taxon>Muridae</taxon>
        <taxon>Murinae</taxon>
        <taxon>Rattus</taxon>
    </lineage>
</organism>
<evidence type="ECO:0000313" key="1">
    <source>
        <dbReference type="EMBL" id="EDM08195.1"/>
    </source>
</evidence>